<dbReference type="Pfam" id="PF25893">
    <property type="entry name" value="HH_CzcB"/>
    <property type="match status" value="1"/>
</dbReference>
<evidence type="ECO:0000256" key="5">
    <source>
        <dbReference type="ARBA" id="ARBA00043263"/>
    </source>
</evidence>
<feature type="domain" description="CzcB-like alpha-helical hairpin" evidence="9">
    <location>
        <begin position="276"/>
        <end position="335"/>
    </location>
</feature>
<dbReference type="PANTHER" id="PTHR30097">
    <property type="entry name" value="CATION EFFLUX SYSTEM PROTEIN CUSB"/>
    <property type="match status" value="1"/>
</dbReference>
<dbReference type="EMBL" id="NISI01000001">
    <property type="protein sequence ID" value="OWR04977.1"/>
    <property type="molecule type" value="Genomic_DNA"/>
</dbReference>
<evidence type="ECO:0000256" key="3">
    <source>
        <dbReference type="ARBA" id="ARBA00022833"/>
    </source>
</evidence>
<comment type="function">
    <text evidence="6">CzcA and CzcB together would act in zinc efflux nearly as effectively as the complete czc efflux system (CzcABC). The CzcB protein is thought to funnel zinc cations to the CzcA transport protein.</text>
</comment>
<keyword evidence="2" id="KW-0813">Transport</keyword>
<keyword evidence="8" id="KW-0472">Membrane</keyword>
<gene>
    <name evidence="14" type="ORF">CDO81_00340</name>
</gene>
<feature type="transmembrane region" description="Helical" evidence="8">
    <location>
        <begin position="20"/>
        <end position="38"/>
    </location>
</feature>
<protein>
    <submittedName>
        <fullName evidence="14">Efflux transporter periplasmic adaptor subunit</fullName>
    </submittedName>
</protein>
<dbReference type="InterPro" id="IPR058648">
    <property type="entry name" value="HH_CzcB-like"/>
</dbReference>
<dbReference type="GO" id="GO:0016020">
    <property type="term" value="C:membrane"/>
    <property type="evidence" value="ECO:0007669"/>
    <property type="project" value="InterPro"/>
</dbReference>
<dbReference type="InterPro" id="IPR058792">
    <property type="entry name" value="Beta-barrel_RND_2"/>
</dbReference>
<keyword evidence="15" id="KW-1185">Reference proteome</keyword>
<name>A0A254NF94_9BURK</name>
<dbReference type="InterPro" id="IPR058646">
    <property type="entry name" value="CzcB_N"/>
</dbReference>
<evidence type="ECO:0000259" key="12">
    <source>
        <dbReference type="Pfam" id="PF25973"/>
    </source>
</evidence>
<dbReference type="InterPro" id="IPR058647">
    <property type="entry name" value="BSH_CzcB-like"/>
</dbReference>
<evidence type="ECO:0000256" key="7">
    <source>
        <dbReference type="SAM" id="MobiDB-lite"/>
    </source>
</evidence>
<dbReference type="RefSeq" id="WP_088481191.1">
    <property type="nucleotide sequence ID" value="NZ_NISI01000001.1"/>
</dbReference>
<dbReference type="FunFam" id="2.40.30.170:FF:000010">
    <property type="entry name" value="Efflux RND transporter periplasmic adaptor subunit"/>
    <property type="match status" value="1"/>
</dbReference>
<dbReference type="FunFam" id="2.40.420.20:FF:000006">
    <property type="entry name" value="RND family efflux transporter MFP subunit"/>
    <property type="match status" value="1"/>
</dbReference>
<dbReference type="Pfam" id="PF25954">
    <property type="entry name" value="Beta-barrel_RND_2"/>
    <property type="match status" value="1"/>
</dbReference>
<dbReference type="InterPro" id="IPR051909">
    <property type="entry name" value="MFP_Cation_Efflux"/>
</dbReference>
<feature type="compositionally biased region" description="Basic and acidic residues" evidence="7">
    <location>
        <begin position="48"/>
        <end position="93"/>
    </location>
</feature>
<evidence type="ECO:0000313" key="15">
    <source>
        <dbReference type="Proteomes" id="UP000197446"/>
    </source>
</evidence>
<keyword evidence="8" id="KW-0812">Transmembrane</keyword>
<sequence>MNDKQSTLDRLRGSLGKKQLIAIAAVLALGAVGTVSILRMGGSAPAAEEEHGHGHDEAKGRADGEHHGEAKGEKGHKDAEGHGDGEHHEEAKKGANGGDVIGTQKEVSVELLLADQGGSPRIKLWLTKGGKPLQLSQQQVAVTLERPGQNPEKIAFALEGGALVSAQIISEPHLFKGTVEVQTGGGVAQFPFVKDEGAVTMTADQIKAAGISLDTSAPSTIRSALQLPGEIAFNEDRTAHVVPRVGGVVESVAVSLGQQVVKGQVLAVISSSSVSDQRAEFQNSQKRLQLARTTYEREKQLFEQRISPQQDVQQAEQAMREAEIAVANARQKLQAIGASADSSALNRFELRAPFNGIIVEKHIALGEQVREDTNVFTISDLKSVWAQINVPARDLPQVRIGENVVIKSTAFEQKAVGKVAYVGALIGEQTRTAQARVVVDNPNTAWRPGLFVNVEVSAGESSVPVSVTADAIQTMEGKSIVFVRTPSGFAPVPVELGRSDGKRTEVTSGLKAGAQYATSGSFVIKSEAGKASASHEH</sequence>
<dbReference type="GO" id="GO:0030288">
    <property type="term" value="C:outer membrane-bounded periplasmic space"/>
    <property type="evidence" value="ECO:0007669"/>
    <property type="project" value="TreeGrafter"/>
</dbReference>
<dbReference type="PANTHER" id="PTHR30097:SF4">
    <property type="entry name" value="SLR6042 PROTEIN"/>
    <property type="match status" value="1"/>
</dbReference>
<keyword evidence="3" id="KW-0862">Zinc</keyword>
<evidence type="ECO:0000256" key="1">
    <source>
        <dbReference type="ARBA" id="ARBA00009477"/>
    </source>
</evidence>
<dbReference type="GO" id="GO:0046914">
    <property type="term" value="F:transition metal ion binding"/>
    <property type="evidence" value="ECO:0007669"/>
    <property type="project" value="TreeGrafter"/>
</dbReference>
<feature type="domain" description="CzcB-like barrel-sandwich hybrid" evidence="12">
    <location>
        <begin position="237"/>
        <end position="380"/>
    </location>
</feature>
<evidence type="ECO:0000259" key="9">
    <source>
        <dbReference type="Pfam" id="PF25893"/>
    </source>
</evidence>
<dbReference type="Gene3D" id="1.10.287.470">
    <property type="entry name" value="Helix hairpin bin"/>
    <property type="match status" value="1"/>
</dbReference>
<dbReference type="NCBIfam" id="TIGR01730">
    <property type="entry name" value="RND_mfp"/>
    <property type="match status" value="1"/>
</dbReference>
<evidence type="ECO:0000256" key="8">
    <source>
        <dbReference type="SAM" id="Phobius"/>
    </source>
</evidence>
<evidence type="ECO:0000256" key="2">
    <source>
        <dbReference type="ARBA" id="ARBA00022448"/>
    </source>
</evidence>
<dbReference type="GO" id="GO:0022857">
    <property type="term" value="F:transmembrane transporter activity"/>
    <property type="evidence" value="ECO:0007669"/>
    <property type="project" value="InterPro"/>
</dbReference>
<dbReference type="SUPFAM" id="SSF111369">
    <property type="entry name" value="HlyD-like secretion proteins"/>
    <property type="match status" value="1"/>
</dbReference>
<dbReference type="OrthoDB" id="9768185at2"/>
<keyword evidence="8" id="KW-1133">Transmembrane helix</keyword>
<dbReference type="Pfam" id="PF25973">
    <property type="entry name" value="BSH_CzcB"/>
    <property type="match status" value="1"/>
</dbReference>
<evidence type="ECO:0000259" key="10">
    <source>
        <dbReference type="Pfam" id="PF25954"/>
    </source>
</evidence>
<evidence type="ECO:0000256" key="4">
    <source>
        <dbReference type="ARBA" id="ARBA00023285"/>
    </source>
</evidence>
<comment type="caution">
    <text evidence="14">The sequence shown here is derived from an EMBL/GenBank/DDBJ whole genome shotgun (WGS) entry which is preliminary data.</text>
</comment>
<dbReference type="Gene3D" id="2.40.420.20">
    <property type="match status" value="1"/>
</dbReference>
<feature type="domain" description="CusB-like beta-barrel" evidence="10">
    <location>
        <begin position="383"/>
        <end position="458"/>
    </location>
</feature>
<evidence type="ECO:0000313" key="14">
    <source>
        <dbReference type="EMBL" id="OWR04977.1"/>
    </source>
</evidence>
<dbReference type="InterPro" id="IPR006143">
    <property type="entry name" value="RND_pump_MFP"/>
</dbReference>
<dbReference type="AlphaFoldDB" id="A0A254NF94"/>
<keyword evidence="4" id="KW-0170">Cobalt</keyword>
<dbReference type="GO" id="GO:0046686">
    <property type="term" value="P:response to cadmium ion"/>
    <property type="evidence" value="ECO:0007669"/>
    <property type="project" value="UniProtKB-KW"/>
</dbReference>
<accession>A0A254NF94</accession>
<evidence type="ECO:0000259" key="13">
    <source>
        <dbReference type="Pfam" id="PF25975"/>
    </source>
</evidence>
<reference evidence="14 15" key="1">
    <citation type="journal article" date="2007" name="Int. J. Syst. Evol. Microbiol.">
        <title>Description of Pelomonas aquatica sp. nov. and Pelomonas puraquae sp. nov., isolated from industrial and haemodialysis water.</title>
        <authorList>
            <person name="Gomila M."/>
            <person name="Bowien B."/>
            <person name="Falsen E."/>
            <person name="Moore E.R."/>
            <person name="Lalucat J."/>
        </authorList>
    </citation>
    <scope>NUCLEOTIDE SEQUENCE [LARGE SCALE GENOMIC DNA]</scope>
    <source>
        <strain evidence="14 15">CCUG 52769</strain>
    </source>
</reference>
<dbReference type="Pfam" id="PF25975">
    <property type="entry name" value="CzcB_C"/>
    <property type="match status" value="1"/>
</dbReference>
<dbReference type="Pfam" id="PF25971">
    <property type="entry name" value="CzcB_N"/>
    <property type="match status" value="1"/>
</dbReference>
<feature type="domain" description="CzcB N-terminal" evidence="11">
    <location>
        <begin position="103"/>
        <end position="190"/>
    </location>
</feature>
<organism evidence="14 15">
    <name type="scientific">Roseateles puraquae</name>
    <dbReference type="NCBI Taxonomy" id="431059"/>
    <lineage>
        <taxon>Bacteria</taxon>
        <taxon>Pseudomonadati</taxon>
        <taxon>Pseudomonadota</taxon>
        <taxon>Betaproteobacteria</taxon>
        <taxon>Burkholderiales</taxon>
        <taxon>Sphaerotilaceae</taxon>
        <taxon>Roseateles</taxon>
    </lineage>
</organism>
<dbReference type="GO" id="GO:0060003">
    <property type="term" value="P:copper ion export"/>
    <property type="evidence" value="ECO:0007669"/>
    <property type="project" value="TreeGrafter"/>
</dbReference>
<keyword evidence="5" id="KW-0105">Cadmium resistance</keyword>
<evidence type="ECO:0000259" key="11">
    <source>
        <dbReference type="Pfam" id="PF25971"/>
    </source>
</evidence>
<evidence type="ECO:0000256" key="6">
    <source>
        <dbReference type="ARBA" id="ARBA00058766"/>
    </source>
</evidence>
<feature type="region of interest" description="Disordered" evidence="7">
    <location>
        <begin position="43"/>
        <end position="100"/>
    </location>
</feature>
<dbReference type="Gene3D" id="2.40.50.100">
    <property type="match status" value="1"/>
</dbReference>
<comment type="similarity">
    <text evidence="1">Belongs to the membrane fusion protein (MFP) (TC 8.A.1) family.</text>
</comment>
<dbReference type="GO" id="GO:0015679">
    <property type="term" value="P:plasma membrane copper ion transport"/>
    <property type="evidence" value="ECO:0007669"/>
    <property type="project" value="TreeGrafter"/>
</dbReference>
<dbReference type="Proteomes" id="UP000197446">
    <property type="component" value="Unassembled WGS sequence"/>
</dbReference>
<dbReference type="InterPro" id="IPR058649">
    <property type="entry name" value="CzcB_C"/>
</dbReference>
<proteinExistence type="inferred from homology"/>
<feature type="domain" description="CzcB-like C-terminal circularly permuted SH3-like" evidence="13">
    <location>
        <begin position="465"/>
        <end position="525"/>
    </location>
</feature>
<dbReference type="Gene3D" id="2.40.30.170">
    <property type="match status" value="1"/>
</dbReference>